<dbReference type="GO" id="GO:0005634">
    <property type="term" value="C:nucleus"/>
    <property type="evidence" value="ECO:0007669"/>
    <property type="project" value="UniProtKB-SubCell"/>
</dbReference>
<evidence type="ECO:0000256" key="6">
    <source>
        <dbReference type="ARBA" id="ARBA00022843"/>
    </source>
</evidence>
<evidence type="ECO:0000313" key="12">
    <source>
        <dbReference type="EMBL" id="OMO56771.1"/>
    </source>
</evidence>
<evidence type="ECO:0000256" key="10">
    <source>
        <dbReference type="SAM" id="MobiDB-lite"/>
    </source>
</evidence>
<feature type="compositionally biased region" description="Pro residues" evidence="10">
    <location>
        <begin position="90"/>
        <end position="99"/>
    </location>
</feature>
<dbReference type="PANTHER" id="PTHR31169">
    <property type="entry name" value="OS05G0300700 PROTEIN"/>
    <property type="match status" value="1"/>
</dbReference>
<keyword evidence="8" id="KW-0804">Transcription</keyword>
<name>A0A1R3GFD6_COCAP</name>
<keyword evidence="4" id="KW-1017">Isopeptide bond</keyword>
<keyword evidence="5" id="KW-0597">Phosphoprotein</keyword>
<keyword evidence="6" id="KW-0832">Ubl conjugation</keyword>
<reference evidence="12 13" key="1">
    <citation type="submission" date="2013-09" db="EMBL/GenBank/DDBJ databases">
        <title>Corchorus capsularis genome sequencing.</title>
        <authorList>
            <person name="Alam M."/>
            <person name="Haque M.S."/>
            <person name="Islam M.S."/>
            <person name="Emdad E.M."/>
            <person name="Islam M.M."/>
            <person name="Ahmed B."/>
            <person name="Halim A."/>
            <person name="Hossen Q.M.M."/>
            <person name="Hossain M.Z."/>
            <person name="Ahmed R."/>
            <person name="Khan M.M."/>
            <person name="Islam R."/>
            <person name="Rashid M.M."/>
            <person name="Khan S.A."/>
            <person name="Rahman M.S."/>
            <person name="Alam M."/>
        </authorList>
    </citation>
    <scope>NUCLEOTIDE SEQUENCE [LARGE SCALE GENOMIC DNA]</scope>
    <source>
        <strain evidence="13">cv. CVL-1</strain>
        <tissue evidence="12">Whole seedling</tissue>
    </source>
</reference>
<dbReference type="GO" id="GO:0005737">
    <property type="term" value="C:cytoplasm"/>
    <property type="evidence" value="ECO:0007669"/>
    <property type="project" value="UniProtKB-SubCell"/>
</dbReference>
<accession>A0A1R3GFD6</accession>
<evidence type="ECO:0000313" key="13">
    <source>
        <dbReference type="Proteomes" id="UP000188268"/>
    </source>
</evidence>
<evidence type="ECO:0000256" key="1">
    <source>
        <dbReference type="ARBA" id="ARBA00004123"/>
    </source>
</evidence>
<evidence type="ECO:0000256" key="9">
    <source>
        <dbReference type="ARBA" id="ARBA00023242"/>
    </source>
</evidence>
<dbReference type="InterPro" id="IPR040221">
    <property type="entry name" value="CDCA7/CDA7L"/>
</dbReference>
<dbReference type="Pfam" id="PF10497">
    <property type="entry name" value="zf-4CXXC_R1"/>
    <property type="match status" value="1"/>
</dbReference>
<feature type="compositionally biased region" description="Polar residues" evidence="10">
    <location>
        <begin position="500"/>
        <end position="509"/>
    </location>
</feature>
<evidence type="ECO:0000259" key="11">
    <source>
        <dbReference type="Pfam" id="PF10497"/>
    </source>
</evidence>
<dbReference type="AlphaFoldDB" id="A0A1R3GFD6"/>
<feature type="compositionally biased region" description="Basic residues" evidence="10">
    <location>
        <begin position="661"/>
        <end position="671"/>
    </location>
</feature>
<feature type="region of interest" description="Disordered" evidence="10">
    <location>
        <begin position="465"/>
        <end position="671"/>
    </location>
</feature>
<feature type="region of interest" description="Disordered" evidence="10">
    <location>
        <begin position="63"/>
        <end position="110"/>
    </location>
</feature>
<gene>
    <name evidence="12" type="ORF">CCACVL1_26282</name>
</gene>
<sequence length="671" mass="74980">MPTMRSETQTVEASPISSDRQFHVEPNDENRTQTPKISLYELSREERIKENLQRMQQLGLKDLSNSLLNSTSQSRGRGRPIRGSKSTATPSPPILPPSGPVRRSSRLQNTTPVSYSEVVLTKKDELLVDVDLELKGTEVYTEEHEKLLGNTERSWTLFVDGCGSDGKRIYDPVKGKTCHQCRQKTLGHRTHCSKCNMVQGQFCGDCLYMRYGEHVLEANENPDWVCPVCRGICNCSLCRQAKGWPPTGTLYRKISQMGYKSVAHYLIETRRVQASIEKNPDSIDQVSAKRSLSFPALEQPSEESSDVDDSKPIISKSQSGEDGLSIDKNENKEYLEPNSTARKSLLFSTSGTEFEKGESMEINLDVNGQLGFSELDSGKGSDDGFKCDHEKESHFTEKEPNGSSLTSFCCTKPEENHAFIIEPSTESVAPRLRQGLGEDHDSNDWIMGVNDRVLDVKQTVNHEVSGTTLVQEKEMHEANDNKGEDCIASESSPKPKKQPASATYQSPNSIAARMKQRRRQSKDQEEHELSVKESEVKKEMHEANDNKGKGYIASESSPKLKKQAVSATDQSPDSVAARMKQRRRQSKDQEEHELSVANESKSDSKVAENASSGKEPEVKKEMHNANDNIGEGYIASETSPKLKKRPASAMEHSPDSIAARMKQRRRQAKDH</sequence>
<feature type="compositionally biased region" description="Low complexity" evidence="10">
    <location>
        <begin position="63"/>
        <end position="74"/>
    </location>
</feature>
<feature type="compositionally biased region" description="Basic and acidic residues" evidence="10">
    <location>
        <begin position="586"/>
        <end position="606"/>
    </location>
</feature>
<evidence type="ECO:0000256" key="2">
    <source>
        <dbReference type="ARBA" id="ARBA00004496"/>
    </source>
</evidence>
<dbReference type="OMA" id="SFCRTAK"/>
<feature type="compositionally biased region" description="Basic and acidic residues" evidence="10">
    <location>
        <begin position="20"/>
        <end position="31"/>
    </location>
</feature>
<evidence type="ECO:0000256" key="4">
    <source>
        <dbReference type="ARBA" id="ARBA00022499"/>
    </source>
</evidence>
<evidence type="ECO:0000256" key="5">
    <source>
        <dbReference type="ARBA" id="ARBA00022553"/>
    </source>
</evidence>
<feature type="compositionally biased region" description="Basic and acidic residues" evidence="10">
    <location>
        <begin position="614"/>
        <end position="624"/>
    </location>
</feature>
<feature type="compositionally biased region" description="Basic and acidic residues" evidence="10">
    <location>
        <begin position="471"/>
        <end position="485"/>
    </location>
</feature>
<feature type="compositionally biased region" description="Basic and acidic residues" evidence="10">
    <location>
        <begin position="325"/>
        <end position="335"/>
    </location>
</feature>
<keyword evidence="13" id="KW-1185">Reference proteome</keyword>
<dbReference type="InterPro" id="IPR018866">
    <property type="entry name" value="Znf-4CXXC_R1"/>
</dbReference>
<feature type="compositionally biased region" description="Polar residues" evidence="10">
    <location>
        <begin position="1"/>
        <end position="19"/>
    </location>
</feature>
<evidence type="ECO:0000256" key="8">
    <source>
        <dbReference type="ARBA" id="ARBA00023163"/>
    </source>
</evidence>
<keyword evidence="3" id="KW-0963">Cytoplasm</keyword>
<comment type="subcellular location">
    <subcellularLocation>
        <location evidence="2">Cytoplasm</location>
    </subcellularLocation>
    <subcellularLocation>
        <location evidence="1">Nucleus</location>
    </subcellularLocation>
</comment>
<evidence type="ECO:0000256" key="7">
    <source>
        <dbReference type="ARBA" id="ARBA00023015"/>
    </source>
</evidence>
<feature type="domain" description="Zinc-finger" evidence="11">
    <location>
        <begin position="170"/>
        <end position="266"/>
    </location>
</feature>
<dbReference type="PANTHER" id="PTHR31169:SF23">
    <property type="entry name" value="OS03G0572250 PROTEIN"/>
    <property type="match status" value="1"/>
</dbReference>
<feature type="compositionally biased region" description="Basic and acidic residues" evidence="10">
    <location>
        <begin position="521"/>
        <end position="548"/>
    </location>
</feature>
<comment type="caution">
    <text evidence="12">The sequence shown here is derived from an EMBL/GenBank/DDBJ whole genome shotgun (WGS) entry which is preliminary data.</text>
</comment>
<evidence type="ECO:0000256" key="3">
    <source>
        <dbReference type="ARBA" id="ARBA00022490"/>
    </source>
</evidence>
<feature type="region of interest" description="Disordered" evidence="10">
    <location>
        <begin position="1"/>
        <end position="38"/>
    </location>
</feature>
<keyword evidence="9" id="KW-0539">Nucleus</keyword>
<organism evidence="12 13">
    <name type="scientific">Corchorus capsularis</name>
    <name type="common">Jute</name>
    <dbReference type="NCBI Taxonomy" id="210143"/>
    <lineage>
        <taxon>Eukaryota</taxon>
        <taxon>Viridiplantae</taxon>
        <taxon>Streptophyta</taxon>
        <taxon>Embryophyta</taxon>
        <taxon>Tracheophyta</taxon>
        <taxon>Spermatophyta</taxon>
        <taxon>Magnoliopsida</taxon>
        <taxon>eudicotyledons</taxon>
        <taxon>Gunneridae</taxon>
        <taxon>Pentapetalae</taxon>
        <taxon>rosids</taxon>
        <taxon>malvids</taxon>
        <taxon>Malvales</taxon>
        <taxon>Malvaceae</taxon>
        <taxon>Grewioideae</taxon>
        <taxon>Apeibeae</taxon>
        <taxon>Corchorus</taxon>
    </lineage>
</organism>
<dbReference type="EMBL" id="AWWV01014459">
    <property type="protein sequence ID" value="OMO56771.1"/>
    <property type="molecule type" value="Genomic_DNA"/>
</dbReference>
<feature type="region of interest" description="Disordered" evidence="10">
    <location>
        <begin position="292"/>
        <end position="337"/>
    </location>
</feature>
<dbReference type="Gramene" id="OMO56771">
    <property type="protein sequence ID" value="OMO56771"/>
    <property type="gene ID" value="CCACVL1_26282"/>
</dbReference>
<dbReference type="OrthoDB" id="298344at2759"/>
<keyword evidence="7" id="KW-0805">Transcription regulation</keyword>
<dbReference type="STRING" id="210143.A0A1R3GFD6"/>
<dbReference type="GO" id="GO:0006355">
    <property type="term" value="P:regulation of DNA-templated transcription"/>
    <property type="evidence" value="ECO:0007669"/>
    <property type="project" value="InterPro"/>
</dbReference>
<proteinExistence type="predicted"/>
<protein>
    <recommendedName>
        <fullName evidence="11">Zinc-finger domain-containing protein</fullName>
    </recommendedName>
</protein>
<dbReference type="Proteomes" id="UP000188268">
    <property type="component" value="Unassembled WGS sequence"/>
</dbReference>